<protein>
    <submittedName>
        <fullName evidence="1">AcrIIC2 protein</fullName>
    </submittedName>
</protein>
<reference evidence="1" key="1">
    <citation type="journal article" date="2021" name="Proc. Natl. Acad. Sci. U.S.A.">
        <title>A Catalog of Tens of Thousands of Viruses from Human Metagenomes Reveals Hidden Associations with Chronic Diseases.</title>
        <authorList>
            <person name="Tisza M.J."/>
            <person name="Buck C.B."/>
        </authorList>
    </citation>
    <scope>NUCLEOTIDE SEQUENCE</scope>
    <source>
        <strain evidence="1">Ctn3M15</strain>
    </source>
</reference>
<name>A0A8S5RLX8_9VIRU</name>
<accession>A0A8S5RLX8</accession>
<proteinExistence type="predicted"/>
<organism evidence="1">
    <name type="scientific">virus sp. ctn3M15</name>
    <dbReference type="NCBI Taxonomy" id="2825821"/>
    <lineage>
        <taxon>Viruses</taxon>
    </lineage>
</organism>
<evidence type="ECO:0000313" key="1">
    <source>
        <dbReference type="EMBL" id="DAE32114.1"/>
    </source>
</evidence>
<dbReference type="EMBL" id="BK059116">
    <property type="protein sequence ID" value="DAE32114.1"/>
    <property type="molecule type" value="Genomic_DNA"/>
</dbReference>
<sequence length="119" mass="13772">MSKNNIFNRYPAIIHGEARTETDEFVVHTRYPRFLARKSLDDRYTGTIPAKPVNGDLIEDSKTGRLAYRSNIGLWLSDFIFLDNNRPEITEEWLNSLKKVCDQITADDLMLSEDGDLYD</sequence>